<dbReference type="PANTHER" id="PTHR31973">
    <property type="entry name" value="POLYPROTEIN, PUTATIVE-RELATED"/>
    <property type="match status" value="1"/>
</dbReference>
<dbReference type="Pfam" id="PF10551">
    <property type="entry name" value="MULE"/>
    <property type="match status" value="1"/>
</dbReference>
<gene>
    <name evidence="3" type="ORF">Dsin_019476</name>
</gene>
<sequence>MCKDFYPKSNPGTMTKIKTDSKNRFKYGFMAIGAIIEGFNYVIRSVIFIDATHLKARTRGVLIVTVCKDGKEMIYPLAFGFANSECTESWTWFLKKLHKVIQYPDRVMLVSDRHDGIFNALKAIFPDAAHEIFAYHLAQNIKRFCKHMDDVIWLYYHATYAYRIKEFDRAMAELKETYRKVYDELLGARKKKNLPERPKKLRIPSAGEKRKLQSCSKCGKKGHNKITFLEPSSSTCKPVKKARTCSIYKKEEHNRLKCPDKPHEPTLIDTDEENAVGEPLLNFGG</sequence>
<protein>
    <recommendedName>
        <fullName evidence="2">MULE transposase domain-containing protein</fullName>
    </recommendedName>
</protein>
<feature type="compositionally biased region" description="Basic and acidic residues" evidence="1">
    <location>
        <begin position="256"/>
        <end position="266"/>
    </location>
</feature>
<feature type="domain" description="MULE transposase" evidence="2">
    <location>
        <begin position="46"/>
        <end position="140"/>
    </location>
</feature>
<dbReference type="Proteomes" id="UP001281410">
    <property type="component" value="Unassembled WGS sequence"/>
</dbReference>
<evidence type="ECO:0000256" key="1">
    <source>
        <dbReference type="SAM" id="MobiDB-lite"/>
    </source>
</evidence>
<dbReference type="EMBL" id="JANJYJ010000006">
    <property type="protein sequence ID" value="KAK3205430.1"/>
    <property type="molecule type" value="Genomic_DNA"/>
</dbReference>
<reference evidence="3" key="1">
    <citation type="journal article" date="2023" name="Plant J.">
        <title>Genome sequences and population genomics provide insights into the demographic history, inbreeding, and mutation load of two 'living fossil' tree species of Dipteronia.</title>
        <authorList>
            <person name="Feng Y."/>
            <person name="Comes H.P."/>
            <person name="Chen J."/>
            <person name="Zhu S."/>
            <person name="Lu R."/>
            <person name="Zhang X."/>
            <person name="Li P."/>
            <person name="Qiu J."/>
            <person name="Olsen K.M."/>
            <person name="Qiu Y."/>
        </authorList>
    </citation>
    <scope>NUCLEOTIDE SEQUENCE</scope>
    <source>
        <strain evidence="3">NBL</strain>
    </source>
</reference>
<dbReference type="PANTHER" id="PTHR31973:SF195">
    <property type="entry name" value="MUDR FAMILY TRANSPOSASE"/>
    <property type="match status" value="1"/>
</dbReference>
<organism evidence="3 4">
    <name type="scientific">Dipteronia sinensis</name>
    <dbReference type="NCBI Taxonomy" id="43782"/>
    <lineage>
        <taxon>Eukaryota</taxon>
        <taxon>Viridiplantae</taxon>
        <taxon>Streptophyta</taxon>
        <taxon>Embryophyta</taxon>
        <taxon>Tracheophyta</taxon>
        <taxon>Spermatophyta</taxon>
        <taxon>Magnoliopsida</taxon>
        <taxon>eudicotyledons</taxon>
        <taxon>Gunneridae</taxon>
        <taxon>Pentapetalae</taxon>
        <taxon>rosids</taxon>
        <taxon>malvids</taxon>
        <taxon>Sapindales</taxon>
        <taxon>Sapindaceae</taxon>
        <taxon>Hippocastanoideae</taxon>
        <taxon>Acereae</taxon>
        <taxon>Dipteronia</taxon>
    </lineage>
</organism>
<feature type="region of interest" description="Disordered" evidence="1">
    <location>
        <begin position="256"/>
        <end position="285"/>
    </location>
</feature>
<accession>A0AAE0A7M5</accession>
<proteinExistence type="predicted"/>
<keyword evidence="4" id="KW-1185">Reference proteome</keyword>
<dbReference type="InterPro" id="IPR018289">
    <property type="entry name" value="MULE_transposase_dom"/>
</dbReference>
<evidence type="ECO:0000313" key="3">
    <source>
        <dbReference type="EMBL" id="KAK3205430.1"/>
    </source>
</evidence>
<dbReference type="AlphaFoldDB" id="A0AAE0A7M5"/>
<comment type="caution">
    <text evidence="3">The sequence shown here is derived from an EMBL/GenBank/DDBJ whole genome shotgun (WGS) entry which is preliminary data.</text>
</comment>
<name>A0AAE0A7M5_9ROSI</name>
<evidence type="ECO:0000259" key="2">
    <source>
        <dbReference type="Pfam" id="PF10551"/>
    </source>
</evidence>
<evidence type="ECO:0000313" key="4">
    <source>
        <dbReference type="Proteomes" id="UP001281410"/>
    </source>
</evidence>